<keyword evidence="2 3" id="KW-0732">Signal</keyword>
<dbReference type="InterPro" id="IPR028082">
    <property type="entry name" value="Peripla_BP_I"/>
</dbReference>
<accession>A0A1A6C455</accession>
<reference evidence="5 6" key="1">
    <citation type="journal article" date="2014" name="Genome Announc.">
        <title>Draft Genome Sequence of the Iron-Oxidizing, Acidophilic, and Halotolerant 'Thiobacillus prosperus' Type Strain DSM 5130.</title>
        <authorList>
            <person name="Ossandon F.J."/>
            <person name="Cardenas J.P."/>
            <person name="Corbett M."/>
            <person name="Quatrini R."/>
            <person name="Holmes D.S."/>
            <person name="Watkin E."/>
        </authorList>
    </citation>
    <scope>NUCLEOTIDE SEQUENCE [LARGE SCALE GENOMIC DNA]</scope>
    <source>
        <strain evidence="5 6">DSM 5130</strain>
    </source>
</reference>
<dbReference type="Gene3D" id="3.40.50.2300">
    <property type="match status" value="2"/>
</dbReference>
<dbReference type="PANTHER" id="PTHR30483">
    <property type="entry name" value="LEUCINE-SPECIFIC-BINDING PROTEIN"/>
    <property type="match status" value="1"/>
</dbReference>
<gene>
    <name evidence="5" type="ORF">Thpro_021662</name>
</gene>
<dbReference type="RefSeq" id="WP_052064366.1">
    <property type="nucleotide sequence ID" value="NZ_JQSG02000003.1"/>
</dbReference>
<evidence type="ECO:0000256" key="3">
    <source>
        <dbReference type="SAM" id="SignalP"/>
    </source>
</evidence>
<dbReference type="Proteomes" id="UP000029273">
    <property type="component" value="Unassembled WGS sequence"/>
</dbReference>
<feature type="signal peptide" evidence="3">
    <location>
        <begin position="1"/>
        <end position="27"/>
    </location>
</feature>
<sequence length="414" mass="44510">MLIHKSINKAILTVACVLGLAAGGASAAASPHEIKIGTLYAGSGPFASSSQPQYAGLKYWVDEMNAQGGVYVKAYRKRIPVKLIAYDDQSQTGLAGTLYNQLLTRDRVNLLVADFGSVLTSVAVPLARIHRTLLFDVTGTSAKFFTPGNPYIVLTSLPTSGVWPTTLAEDLIHNHPGRVAVLYSTNDFDESQAATLKRKLEAAGQKPVFYRGAPSNTSSYGVLLHAIAATRPDSVIELGYPNNDIAFLQDIKASGMHFKRVFTIFPGQLLSLMEKNVGADSLAWTYTYPTPPLLRYNKVNYGPGIDAFSKAYAKATGHEVNFLAVAGYNAGLVIQKTLDEAGSLKQTELRHAIAGFSGNLDTLDGHFRINEMGAQIGETLPVGQLQPRDGKIEVKVVYPHDLATGKAVYPAPNA</sequence>
<keyword evidence="6" id="KW-1185">Reference proteome</keyword>
<evidence type="ECO:0000313" key="5">
    <source>
        <dbReference type="EMBL" id="OBS09334.1"/>
    </source>
</evidence>
<dbReference type="InterPro" id="IPR051010">
    <property type="entry name" value="BCAA_transport"/>
</dbReference>
<protein>
    <submittedName>
        <fullName evidence="5">Amino acid ABC transporter substrate-binding protein</fullName>
    </submittedName>
</protein>
<comment type="similarity">
    <text evidence="1">Belongs to the leucine-binding protein family.</text>
</comment>
<dbReference type="AlphaFoldDB" id="A0A1A6C455"/>
<dbReference type="SUPFAM" id="SSF53822">
    <property type="entry name" value="Periplasmic binding protein-like I"/>
    <property type="match status" value="1"/>
</dbReference>
<dbReference type="InterPro" id="IPR028081">
    <property type="entry name" value="Leu-bd"/>
</dbReference>
<comment type="caution">
    <text evidence="5">The sequence shown here is derived from an EMBL/GenBank/DDBJ whole genome shotgun (WGS) entry which is preliminary data.</text>
</comment>
<dbReference type="Pfam" id="PF13458">
    <property type="entry name" value="Peripla_BP_6"/>
    <property type="match status" value="1"/>
</dbReference>
<dbReference type="OrthoDB" id="7337537at2"/>
<evidence type="ECO:0000256" key="1">
    <source>
        <dbReference type="ARBA" id="ARBA00010062"/>
    </source>
</evidence>
<dbReference type="EMBL" id="JQSG02000003">
    <property type="protein sequence ID" value="OBS09334.1"/>
    <property type="molecule type" value="Genomic_DNA"/>
</dbReference>
<feature type="chain" id="PRO_5008343229" evidence="3">
    <location>
        <begin position="28"/>
        <end position="414"/>
    </location>
</feature>
<evidence type="ECO:0000313" key="6">
    <source>
        <dbReference type="Proteomes" id="UP000029273"/>
    </source>
</evidence>
<feature type="domain" description="Leucine-binding protein" evidence="4">
    <location>
        <begin position="33"/>
        <end position="386"/>
    </location>
</feature>
<evidence type="ECO:0000256" key="2">
    <source>
        <dbReference type="ARBA" id="ARBA00022729"/>
    </source>
</evidence>
<name>A0A1A6C455_9GAMM</name>
<organism evidence="5 6">
    <name type="scientific">Acidihalobacter prosperus</name>
    <dbReference type="NCBI Taxonomy" id="160660"/>
    <lineage>
        <taxon>Bacteria</taxon>
        <taxon>Pseudomonadati</taxon>
        <taxon>Pseudomonadota</taxon>
        <taxon>Gammaproteobacteria</taxon>
        <taxon>Chromatiales</taxon>
        <taxon>Ectothiorhodospiraceae</taxon>
        <taxon>Acidihalobacter</taxon>
    </lineage>
</organism>
<dbReference type="PANTHER" id="PTHR30483:SF6">
    <property type="entry name" value="PERIPLASMIC BINDING PROTEIN OF ABC TRANSPORTER FOR NATURAL AMINO ACIDS"/>
    <property type="match status" value="1"/>
</dbReference>
<evidence type="ECO:0000259" key="4">
    <source>
        <dbReference type="Pfam" id="PF13458"/>
    </source>
</evidence>
<proteinExistence type="inferred from homology"/>